<organism evidence="1 2">
    <name type="scientific">Piscirickettsia litoralis</name>
    <dbReference type="NCBI Taxonomy" id="1891921"/>
    <lineage>
        <taxon>Bacteria</taxon>
        <taxon>Pseudomonadati</taxon>
        <taxon>Pseudomonadota</taxon>
        <taxon>Gammaproteobacteria</taxon>
        <taxon>Thiotrichales</taxon>
        <taxon>Piscirickettsiaceae</taxon>
        <taxon>Piscirickettsia</taxon>
    </lineage>
</organism>
<evidence type="ECO:0000313" key="2">
    <source>
        <dbReference type="Proteomes" id="UP000094329"/>
    </source>
</evidence>
<sequence length="248" mass="27477">MYKVIKSIKSGKFGSVFLVENESGHKFAAKLFRNKNSKESELSSSAELEVSNFNSFSTKVKDIGKASLISSSSITGLPESLSAKNFNETAMLMPFFQKESEPNYSEIKIYISDLADEDVFMGDPKPDNFFHTSKYGLIPIDFGLVFHKNSPNLSVKYKNALANAPFDYPDAFDNAYTGKVAKKYQGVGVVQSSQLNDLIHIVESDSDSKELLLGASHDKSEETLLFYKTASENKKKSANSCFECCTIL</sequence>
<protein>
    <recommendedName>
        <fullName evidence="3">Protein kinase domain-containing protein</fullName>
    </recommendedName>
</protein>
<dbReference type="InterPro" id="IPR011009">
    <property type="entry name" value="Kinase-like_dom_sf"/>
</dbReference>
<proteinExistence type="predicted"/>
<dbReference type="RefSeq" id="WP_069311505.1">
    <property type="nucleotide sequence ID" value="NZ_MDTU01000001.1"/>
</dbReference>
<dbReference type="Proteomes" id="UP000094329">
    <property type="component" value="Unassembled WGS sequence"/>
</dbReference>
<evidence type="ECO:0000313" key="1">
    <source>
        <dbReference type="EMBL" id="ODN41703.1"/>
    </source>
</evidence>
<evidence type="ECO:0008006" key="3">
    <source>
        <dbReference type="Google" id="ProtNLM"/>
    </source>
</evidence>
<gene>
    <name evidence="1" type="ORF">BGC07_00280</name>
</gene>
<name>A0ABX2ZZP5_9GAMM</name>
<dbReference type="SUPFAM" id="SSF56112">
    <property type="entry name" value="Protein kinase-like (PK-like)"/>
    <property type="match status" value="1"/>
</dbReference>
<keyword evidence="2" id="KW-1185">Reference proteome</keyword>
<accession>A0ABX2ZZP5</accession>
<reference evidence="1 2" key="1">
    <citation type="submission" date="2016-08" db="EMBL/GenBank/DDBJ databases">
        <title>Draft genome sequence of Candidatus Piscirickettsia litoralis, from seawater.</title>
        <authorList>
            <person name="Wan X."/>
            <person name="Lee A.J."/>
            <person name="Hou S."/>
            <person name="Donachie S.P."/>
        </authorList>
    </citation>
    <scope>NUCLEOTIDE SEQUENCE [LARGE SCALE GENOMIC DNA]</scope>
    <source>
        <strain evidence="1 2">Y2</strain>
    </source>
</reference>
<dbReference type="EMBL" id="MDTU01000001">
    <property type="protein sequence ID" value="ODN41703.1"/>
    <property type="molecule type" value="Genomic_DNA"/>
</dbReference>
<comment type="caution">
    <text evidence="1">The sequence shown here is derived from an EMBL/GenBank/DDBJ whole genome shotgun (WGS) entry which is preliminary data.</text>
</comment>